<evidence type="ECO:0000313" key="13">
    <source>
        <dbReference type="EMBL" id="TPW30743.1"/>
    </source>
</evidence>
<dbReference type="GO" id="GO:0016763">
    <property type="term" value="F:pentosyltransferase activity"/>
    <property type="evidence" value="ECO:0007669"/>
    <property type="project" value="InterPro"/>
</dbReference>
<evidence type="ECO:0000256" key="2">
    <source>
        <dbReference type="ARBA" id="ARBA00022519"/>
    </source>
</evidence>
<dbReference type="InterPro" id="IPR001264">
    <property type="entry name" value="Glyco_trans_51"/>
</dbReference>
<dbReference type="PANTHER" id="PTHR30400">
    <property type="entry name" value="MONOFUNCTIONAL BIOSYNTHETIC PEPTIDOGLYCAN TRANSGLYCOSYLASE"/>
    <property type="match status" value="1"/>
</dbReference>
<dbReference type="RefSeq" id="WP_141165881.1">
    <property type="nucleotide sequence ID" value="NZ_VHLH01000005.1"/>
</dbReference>
<comment type="caution">
    <text evidence="13">The sequence shown here is derived from an EMBL/GenBank/DDBJ whole genome shotgun (WGS) entry which is preliminary data.</text>
</comment>
<keyword evidence="10 11" id="KW-0961">Cell wall biogenesis/degradation</keyword>
<evidence type="ECO:0000256" key="8">
    <source>
        <dbReference type="ARBA" id="ARBA00022989"/>
    </source>
</evidence>
<reference evidence="13 14" key="1">
    <citation type="submission" date="2019-06" db="EMBL/GenBank/DDBJ databases">
        <authorList>
            <person name="Li M."/>
        </authorList>
    </citation>
    <scope>NUCLEOTIDE SEQUENCE [LARGE SCALE GENOMIC DNA]</scope>
    <source>
        <strain evidence="13 14">BGMRC6574</strain>
    </source>
</reference>
<dbReference type="GO" id="GO:0008955">
    <property type="term" value="F:peptidoglycan glycosyltransferase activity"/>
    <property type="evidence" value="ECO:0007669"/>
    <property type="project" value="UniProtKB-UniRule"/>
</dbReference>
<evidence type="ECO:0000256" key="1">
    <source>
        <dbReference type="ARBA" id="ARBA00022475"/>
    </source>
</evidence>
<feature type="domain" description="Glycosyl transferase family 51" evidence="12">
    <location>
        <begin position="57"/>
        <end position="217"/>
    </location>
</feature>
<dbReference type="Proteomes" id="UP000320314">
    <property type="component" value="Unassembled WGS sequence"/>
</dbReference>
<evidence type="ECO:0000313" key="14">
    <source>
        <dbReference type="Proteomes" id="UP000320314"/>
    </source>
</evidence>
<evidence type="ECO:0000256" key="3">
    <source>
        <dbReference type="ARBA" id="ARBA00022676"/>
    </source>
</evidence>
<dbReference type="HAMAP" id="MF_00766">
    <property type="entry name" value="PGT_MtgA"/>
    <property type="match status" value="1"/>
</dbReference>
<keyword evidence="8 11" id="KW-1133">Transmembrane helix</keyword>
<keyword evidence="14" id="KW-1185">Reference proteome</keyword>
<evidence type="ECO:0000256" key="9">
    <source>
        <dbReference type="ARBA" id="ARBA00023136"/>
    </source>
</evidence>
<keyword evidence="6 11" id="KW-0133">Cell shape</keyword>
<comment type="function">
    <text evidence="11">Peptidoglycan polymerase that catalyzes glycan chain elongation from lipid-linked precursors.</text>
</comment>
<sequence length="234" mass="25996">MSRARRLARMPKRLIGAAFAIVLVVLVAPYGLVFLYARPSVHPVSTLMLSDLATGTGYTRDWVAFERIAPVLVQSVMMSEDGRFCAHEGVDWKALDTVIDGTMDGATNRGASTIPMQTAKNLFLWPSHSYVRKGLEIPLALYSDAVWSKRRLMEIYLNIAEFAPHLYGVEAAARHYFGTDAAHLTRRQAALLAVTLPNPPGRDPAHPSRMLQRLARTIETRARQSGAYITCLYP</sequence>
<keyword evidence="9 11" id="KW-0472">Membrane</keyword>
<keyword evidence="5 11" id="KW-0812">Transmembrane</keyword>
<evidence type="ECO:0000256" key="5">
    <source>
        <dbReference type="ARBA" id="ARBA00022692"/>
    </source>
</evidence>
<evidence type="ECO:0000256" key="11">
    <source>
        <dbReference type="HAMAP-Rule" id="MF_00766"/>
    </source>
</evidence>
<name>A0A506U8R5_9HYPH</name>
<dbReference type="NCBIfam" id="TIGR02070">
    <property type="entry name" value="mono_pep_trsgly"/>
    <property type="match status" value="1"/>
</dbReference>
<organism evidence="13 14">
    <name type="scientific">Pararhizobium mangrovi</name>
    <dbReference type="NCBI Taxonomy" id="2590452"/>
    <lineage>
        <taxon>Bacteria</taxon>
        <taxon>Pseudomonadati</taxon>
        <taxon>Pseudomonadota</taxon>
        <taxon>Alphaproteobacteria</taxon>
        <taxon>Hyphomicrobiales</taxon>
        <taxon>Rhizobiaceae</taxon>
        <taxon>Rhizobium/Agrobacterium group</taxon>
        <taxon>Pararhizobium</taxon>
    </lineage>
</organism>
<dbReference type="Gene3D" id="1.10.3810.10">
    <property type="entry name" value="Biosynthetic peptidoglycan transglycosylase-like"/>
    <property type="match status" value="1"/>
</dbReference>
<evidence type="ECO:0000259" key="12">
    <source>
        <dbReference type="Pfam" id="PF00912"/>
    </source>
</evidence>
<dbReference type="GO" id="GO:0009252">
    <property type="term" value="P:peptidoglycan biosynthetic process"/>
    <property type="evidence" value="ECO:0007669"/>
    <property type="project" value="UniProtKB-UniRule"/>
</dbReference>
<protein>
    <recommendedName>
        <fullName evidence="11">Biosynthetic peptidoglycan transglycosylase</fullName>
        <ecNumber evidence="11">2.4.99.28</ecNumber>
    </recommendedName>
    <alternativeName>
        <fullName evidence="11">Glycan polymerase</fullName>
    </alternativeName>
    <alternativeName>
        <fullName evidence="11">Peptidoglycan glycosyltransferase MtgA</fullName>
        <shortName evidence="11">PGT</shortName>
    </alternativeName>
</protein>
<evidence type="ECO:0000256" key="4">
    <source>
        <dbReference type="ARBA" id="ARBA00022679"/>
    </source>
</evidence>
<evidence type="ECO:0000256" key="10">
    <source>
        <dbReference type="ARBA" id="ARBA00023316"/>
    </source>
</evidence>
<dbReference type="InterPro" id="IPR036950">
    <property type="entry name" value="PBP_transglycosylase"/>
</dbReference>
<keyword evidence="1 11" id="KW-1003">Cell membrane</keyword>
<comment type="pathway">
    <text evidence="11">Cell wall biogenesis; peptidoglycan biosynthesis.</text>
</comment>
<evidence type="ECO:0000256" key="6">
    <source>
        <dbReference type="ARBA" id="ARBA00022960"/>
    </source>
</evidence>
<accession>A0A506U8R5</accession>
<keyword evidence="7 11" id="KW-0573">Peptidoglycan synthesis</keyword>
<dbReference type="InterPro" id="IPR023346">
    <property type="entry name" value="Lysozyme-like_dom_sf"/>
</dbReference>
<keyword evidence="3 11" id="KW-0328">Glycosyltransferase</keyword>
<gene>
    <name evidence="11 13" type="primary">mtgA</name>
    <name evidence="13" type="ORF">FJU11_04780</name>
</gene>
<dbReference type="UniPathway" id="UPA00219"/>
<dbReference type="AlphaFoldDB" id="A0A506U8R5"/>
<comment type="similarity">
    <text evidence="11">Belongs to the glycosyltransferase 51 family.</text>
</comment>
<dbReference type="EMBL" id="VHLH01000005">
    <property type="protein sequence ID" value="TPW30743.1"/>
    <property type="molecule type" value="Genomic_DNA"/>
</dbReference>
<dbReference type="PANTHER" id="PTHR30400:SF0">
    <property type="entry name" value="BIOSYNTHETIC PEPTIDOGLYCAN TRANSGLYCOSYLASE"/>
    <property type="match status" value="1"/>
</dbReference>
<dbReference type="GO" id="GO:0005886">
    <property type="term" value="C:plasma membrane"/>
    <property type="evidence" value="ECO:0007669"/>
    <property type="project" value="UniProtKB-SubCell"/>
</dbReference>
<dbReference type="Pfam" id="PF00912">
    <property type="entry name" value="Transgly"/>
    <property type="match status" value="1"/>
</dbReference>
<dbReference type="GO" id="GO:0008360">
    <property type="term" value="P:regulation of cell shape"/>
    <property type="evidence" value="ECO:0007669"/>
    <property type="project" value="UniProtKB-KW"/>
</dbReference>
<dbReference type="EC" id="2.4.99.28" evidence="11"/>
<comment type="catalytic activity">
    <reaction evidence="11">
        <text>[GlcNAc-(1-&gt;4)-Mur2Ac(oyl-L-Ala-gamma-D-Glu-L-Lys-D-Ala-D-Ala)](n)-di-trans,octa-cis-undecaprenyl diphosphate + beta-D-GlcNAc-(1-&gt;4)-Mur2Ac(oyl-L-Ala-gamma-D-Glu-L-Lys-D-Ala-D-Ala)-di-trans,octa-cis-undecaprenyl diphosphate = [GlcNAc-(1-&gt;4)-Mur2Ac(oyl-L-Ala-gamma-D-Glu-L-Lys-D-Ala-D-Ala)](n+1)-di-trans,octa-cis-undecaprenyl diphosphate + di-trans,octa-cis-undecaprenyl diphosphate + H(+)</text>
        <dbReference type="Rhea" id="RHEA:23708"/>
        <dbReference type="Rhea" id="RHEA-COMP:9602"/>
        <dbReference type="Rhea" id="RHEA-COMP:9603"/>
        <dbReference type="ChEBI" id="CHEBI:15378"/>
        <dbReference type="ChEBI" id="CHEBI:58405"/>
        <dbReference type="ChEBI" id="CHEBI:60033"/>
        <dbReference type="ChEBI" id="CHEBI:78435"/>
        <dbReference type="EC" id="2.4.99.28"/>
    </reaction>
</comment>
<proteinExistence type="inferred from homology"/>
<keyword evidence="4 11" id="KW-0808">Transferase</keyword>
<dbReference type="GO" id="GO:0009274">
    <property type="term" value="C:peptidoglycan-based cell wall"/>
    <property type="evidence" value="ECO:0007669"/>
    <property type="project" value="InterPro"/>
</dbReference>
<dbReference type="OrthoDB" id="9766909at2"/>
<evidence type="ECO:0000256" key="7">
    <source>
        <dbReference type="ARBA" id="ARBA00022984"/>
    </source>
</evidence>
<comment type="subcellular location">
    <subcellularLocation>
        <location evidence="11">Cell inner membrane</location>
        <topology evidence="11">Single-pass membrane protein</topology>
    </subcellularLocation>
</comment>
<keyword evidence="2 11" id="KW-0997">Cell inner membrane</keyword>
<dbReference type="GO" id="GO:0071555">
    <property type="term" value="P:cell wall organization"/>
    <property type="evidence" value="ECO:0007669"/>
    <property type="project" value="UniProtKB-KW"/>
</dbReference>
<dbReference type="SUPFAM" id="SSF53955">
    <property type="entry name" value="Lysozyme-like"/>
    <property type="match status" value="1"/>
</dbReference>
<dbReference type="InterPro" id="IPR011812">
    <property type="entry name" value="Pep_trsgly"/>
</dbReference>